<organism evidence="3 4">
    <name type="scientific">Amphibalanus amphitrite</name>
    <name type="common">Striped barnacle</name>
    <name type="synonym">Balanus amphitrite</name>
    <dbReference type="NCBI Taxonomy" id="1232801"/>
    <lineage>
        <taxon>Eukaryota</taxon>
        <taxon>Metazoa</taxon>
        <taxon>Ecdysozoa</taxon>
        <taxon>Arthropoda</taxon>
        <taxon>Crustacea</taxon>
        <taxon>Multicrustacea</taxon>
        <taxon>Cirripedia</taxon>
        <taxon>Thoracica</taxon>
        <taxon>Thoracicalcarea</taxon>
        <taxon>Balanomorpha</taxon>
        <taxon>Balanoidea</taxon>
        <taxon>Balanidae</taxon>
        <taxon>Amphibalaninae</taxon>
        <taxon>Amphibalanus</taxon>
    </lineage>
</organism>
<comment type="caution">
    <text evidence="3">The sequence shown here is derived from an EMBL/GenBank/DDBJ whole genome shotgun (WGS) entry which is preliminary data.</text>
</comment>
<evidence type="ECO:0000256" key="1">
    <source>
        <dbReference type="SAM" id="Phobius"/>
    </source>
</evidence>
<dbReference type="EMBL" id="VIIS01000417">
    <property type="protein sequence ID" value="KAF0309294.1"/>
    <property type="molecule type" value="Genomic_DNA"/>
</dbReference>
<evidence type="ECO:0000313" key="4">
    <source>
        <dbReference type="Proteomes" id="UP000440578"/>
    </source>
</evidence>
<reference evidence="3 4" key="1">
    <citation type="submission" date="2019-07" db="EMBL/GenBank/DDBJ databases">
        <title>Draft genome assembly of a fouling barnacle, Amphibalanus amphitrite (Darwin, 1854): The first reference genome for Thecostraca.</title>
        <authorList>
            <person name="Kim W."/>
        </authorList>
    </citation>
    <scope>NUCLEOTIDE SEQUENCE [LARGE SCALE GENOMIC DNA]</scope>
    <source>
        <strain evidence="3">SNU_AA5</strain>
        <tissue evidence="3">Soma without cirri and trophi</tissue>
    </source>
</reference>
<proteinExistence type="predicted"/>
<keyword evidence="4" id="KW-1185">Reference proteome</keyword>
<dbReference type="AlphaFoldDB" id="A0A6A4WTG5"/>
<evidence type="ECO:0000256" key="2">
    <source>
        <dbReference type="SAM" id="SignalP"/>
    </source>
</evidence>
<name>A0A6A4WTG5_AMPAM</name>
<feature type="signal peptide" evidence="2">
    <location>
        <begin position="1"/>
        <end position="22"/>
    </location>
</feature>
<dbReference type="OrthoDB" id="6403073at2759"/>
<dbReference type="Proteomes" id="UP000440578">
    <property type="component" value="Unassembled WGS sequence"/>
</dbReference>
<evidence type="ECO:0000313" key="3">
    <source>
        <dbReference type="EMBL" id="KAF0309293.1"/>
    </source>
</evidence>
<gene>
    <name evidence="3" type="ORF">FJT64_019579</name>
</gene>
<feature type="transmembrane region" description="Helical" evidence="1">
    <location>
        <begin position="103"/>
        <end position="127"/>
    </location>
</feature>
<keyword evidence="1" id="KW-0812">Transmembrane</keyword>
<keyword evidence="2" id="KW-0732">Signal</keyword>
<keyword evidence="1" id="KW-1133">Transmembrane helix</keyword>
<accession>A0A6A4WTG5</accession>
<sequence length="140" mass="14665">MAKQHLLYVAFLATLLVPHILANEPGPCDVEPPLNCTACLALAPDCSWFVCEQDGSALCANATAGAAEGCHPGNATDCTVPTTMAPQPTPGPTPAPRTGGFSFGSFVGGMVFCMVIFAGVFVGLKIYRRRQAMTGRYNNL</sequence>
<feature type="chain" id="PRO_5036168193" evidence="2">
    <location>
        <begin position="23"/>
        <end position="140"/>
    </location>
</feature>
<keyword evidence="1" id="KW-0472">Membrane</keyword>
<dbReference type="EMBL" id="VIIS01000417">
    <property type="protein sequence ID" value="KAF0309293.1"/>
    <property type="molecule type" value="Genomic_DNA"/>
</dbReference>
<protein>
    <submittedName>
        <fullName evidence="3">Uncharacterized protein</fullName>
    </submittedName>
</protein>